<accession>A0A292QA13</accession>
<dbReference type="InterPro" id="IPR024420">
    <property type="entry name" value="TRAPP_III_complex_Trs85"/>
</dbReference>
<dbReference type="PANTHER" id="PTHR12975:SF6">
    <property type="entry name" value="TRAFFICKING PROTEIN PARTICLE COMPLEX SUBUNIT 8"/>
    <property type="match status" value="1"/>
</dbReference>
<evidence type="ECO:0000256" key="1">
    <source>
        <dbReference type="SAM" id="MobiDB-lite"/>
    </source>
</evidence>
<protein>
    <recommendedName>
        <fullName evidence="4">ER-golgi trafficking TRAPP I complex 85 kDa subunit-domain-containing protein</fullName>
    </recommendedName>
</protein>
<reference evidence="2" key="1">
    <citation type="submission" date="2015-10" db="EMBL/GenBank/DDBJ databases">
        <authorList>
            <person name="Regsiter A."/>
            <person name="william w."/>
        </authorList>
    </citation>
    <scope>NUCLEOTIDE SEQUENCE</scope>
    <source>
        <strain evidence="2">Montdore</strain>
    </source>
</reference>
<feature type="region of interest" description="Disordered" evidence="1">
    <location>
        <begin position="142"/>
        <end position="165"/>
    </location>
</feature>
<gene>
    <name evidence="2" type="ORF">GSTUAT00000075001</name>
</gene>
<evidence type="ECO:0008006" key="4">
    <source>
        <dbReference type="Google" id="ProtNLM"/>
    </source>
</evidence>
<feature type="region of interest" description="Disordered" evidence="1">
    <location>
        <begin position="424"/>
        <end position="450"/>
    </location>
</feature>
<feature type="compositionally biased region" description="Low complexity" evidence="1">
    <location>
        <begin position="424"/>
        <end position="437"/>
    </location>
</feature>
<dbReference type="GO" id="GO:1990072">
    <property type="term" value="C:TRAPPIII protein complex"/>
    <property type="evidence" value="ECO:0007669"/>
    <property type="project" value="TreeGrafter"/>
</dbReference>
<feature type="region of interest" description="Disordered" evidence="1">
    <location>
        <begin position="668"/>
        <end position="687"/>
    </location>
</feature>
<dbReference type="AlphaFoldDB" id="A0A292QA13"/>
<evidence type="ECO:0000313" key="3">
    <source>
        <dbReference type="Proteomes" id="UP001412239"/>
    </source>
</evidence>
<keyword evidence="3" id="KW-1185">Reference proteome</keyword>
<feature type="compositionally biased region" description="Polar residues" evidence="1">
    <location>
        <begin position="143"/>
        <end position="155"/>
    </location>
</feature>
<evidence type="ECO:0000313" key="2">
    <source>
        <dbReference type="EMBL" id="CUS15798.1"/>
    </source>
</evidence>
<dbReference type="Pfam" id="PF12739">
    <property type="entry name" value="TRAPPC-Trs85"/>
    <property type="match status" value="2"/>
</dbReference>
<organism evidence="2 3">
    <name type="scientific">Tuber aestivum</name>
    <name type="common">summer truffle</name>
    <dbReference type="NCBI Taxonomy" id="59557"/>
    <lineage>
        <taxon>Eukaryota</taxon>
        <taxon>Fungi</taxon>
        <taxon>Dikarya</taxon>
        <taxon>Ascomycota</taxon>
        <taxon>Pezizomycotina</taxon>
        <taxon>Pezizomycetes</taxon>
        <taxon>Pezizales</taxon>
        <taxon>Tuberaceae</taxon>
        <taxon>Tuber</taxon>
    </lineage>
</organism>
<proteinExistence type="predicted"/>
<dbReference type="EMBL" id="LN890943">
    <property type="protein sequence ID" value="CUS15798.1"/>
    <property type="molecule type" value="Genomic_DNA"/>
</dbReference>
<dbReference type="Proteomes" id="UP001412239">
    <property type="component" value="Unassembled WGS sequence"/>
</dbReference>
<name>A0A292QA13_9PEZI</name>
<sequence length="722" mass="79913">MSSAFPSLRTRPTLPAGGVSRATSVYLRSSSNAPVHSSVTSLNSLFNQANLNSPRPPEDEDCKGLVCRSFVPCIAVHVADDTNELAREKGFADFKGMLRPYGESIQGRITIRDSQGISTTHDDYGVRFVSLADVADSGEKWESGTSRAINGSSEKAASDGSGVFQGGSVEEVEKLVNLHMERAEELNETSLPSDGDTPASNQSFYMLYLRRILSALPLSPHETFSHPVACVIAISSRNANPIDSLRNLYNSGNHLPLPDYLSTDYLRYYVLVHDEDRDDIKKSVGRFHFQSGGYIVEMKLMKSTQLFDQMKKHFGLHCHLLRLRSGGASVISDDDAVVVPKTQWISAAEELHEIRSRDYDDEQPAACLPDSDAAGIQTMVREMTQVSVIPFMERCIATWNDQVASRRRGISGRFISMSKRYFSTSSSRNSTSSSSNYDALHQSYPPSSPEAQMRKLADYAFMVRDWRLAHSVYELLRTDFNNDKAWKYHAGAQEMAAISLILTGTGLTSKVRADTIAPMLDLSCYSYLSRCSATYHALRCLLVAVELLRIRGGGAADEAATWAIRARDMNAQGTIGHALITERVGACYTIREGIGSGAWGARKRKAAMWKMLAAGEWLEVSKLAQSRRCLDAALPVYEGSRFMHVHGFMQHLKQQAGYTPLLADLQDGRRRRGGEDSDEEGVEIQSETLHAGLKRKSLIVGREVEREVENEAESGLDRFVDS</sequence>
<dbReference type="PANTHER" id="PTHR12975">
    <property type="entry name" value="TRANSPORT PROTEIN TRAPP"/>
    <property type="match status" value="1"/>
</dbReference>